<dbReference type="EMBL" id="JGZU01000011">
    <property type="protein sequence ID" value="KFJ05930.1"/>
    <property type="molecule type" value="Genomic_DNA"/>
</dbReference>
<feature type="transmembrane region" description="Helical" evidence="1">
    <location>
        <begin position="272"/>
        <end position="289"/>
    </location>
</feature>
<dbReference type="PANTHER" id="PTHR33221:SF15">
    <property type="entry name" value="HTH-TYPE TRANSCRIPTIONAL REGULATOR YWGB-RELATED"/>
    <property type="match status" value="1"/>
</dbReference>
<feature type="transmembrane region" description="Helical" evidence="1">
    <location>
        <begin position="189"/>
        <end position="211"/>
    </location>
</feature>
<dbReference type="InterPro" id="IPR000944">
    <property type="entry name" value="Tscrpt_reg_Rrf2"/>
</dbReference>
<dbReference type="Pfam" id="PF02082">
    <property type="entry name" value="Rrf2"/>
    <property type="match status" value="1"/>
</dbReference>
<accession>A0A087EDS9</accession>
<evidence type="ECO:0000313" key="3">
    <source>
        <dbReference type="Proteomes" id="UP000029080"/>
    </source>
</evidence>
<evidence type="ECO:0000313" key="2">
    <source>
        <dbReference type="EMBL" id="KFJ05930.1"/>
    </source>
</evidence>
<dbReference type="GO" id="GO:0005829">
    <property type="term" value="C:cytosol"/>
    <property type="evidence" value="ECO:0007669"/>
    <property type="project" value="TreeGrafter"/>
</dbReference>
<dbReference type="InterPro" id="IPR036388">
    <property type="entry name" value="WH-like_DNA-bd_sf"/>
</dbReference>
<reference evidence="2 3" key="1">
    <citation type="submission" date="2014-03" db="EMBL/GenBank/DDBJ databases">
        <title>Genomics of Bifidobacteria.</title>
        <authorList>
            <person name="Ventura M."/>
            <person name="Milani C."/>
            <person name="Lugli G.A."/>
        </authorList>
    </citation>
    <scope>NUCLEOTIDE SEQUENCE [LARGE SCALE GENOMIC DNA]</scope>
    <source>
        <strain evidence="2 3">JCM 13495</strain>
    </source>
</reference>
<feature type="transmembrane region" description="Helical" evidence="1">
    <location>
        <begin position="248"/>
        <end position="266"/>
    </location>
</feature>
<comment type="caution">
    <text evidence="2">The sequence shown here is derived from an EMBL/GenBank/DDBJ whole genome shotgun (WGS) entry which is preliminary data.</text>
</comment>
<keyword evidence="1" id="KW-1133">Transmembrane helix</keyword>
<dbReference type="AlphaFoldDB" id="A0A087EDS9"/>
<keyword evidence="3" id="KW-1185">Reference proteome</keyword>
<dbReference type="FunFam" id="1.10.10.10:FF:000138">
    <property type="entry name" value="Rrf2 family transcriptional regulator"/>
    <property type="match status" value="1"/>
</dbReference>
<dbReference type="OrthoDB" id="9808360at2"/>
<dbReference type="RefSeq" id="WP_081890983.1">
    <property type="nucleotide sequence ID" value="NZ_JGZU01000011.1"/>
</dbReference>
<dbReference type="eggNOG" id="COG1959">
    <property type="taxonomic scope" value="Bacteria"/>
</dbReference>
<keyword evidence="1" id="KW-0472">Membrane</keyword>
<dbReference type="Proteomes" id="UP000029080">
    <property type="component" value="Unassembled WGS sequence"/>
</dbReference>
<dbReference type="InterPro" id="IPR036390">
    <property type="entry name" value="WH_DNA-bd_sf"/>
</dbReference>
<dbReference type="PROSITE" id="PS51197">
    <property type="entry name" value="HTH_RRF2_2"/>
    <property type="match status" value="1"/>
</dbReference>
<sequence>MRISSRFTIATHALVCIEHFGKQHKVTSAFIAESVNVNPVVIRRILGQLKDANIVSIEAGVGGASIVGNPADITLLDVFSAVEGEDYEMFRFHDNPNPNCEVGRNIHAILDGELEAARKAFERRLEATTLQDLVDHLDANWHRYAVVTSGWNQPKSLTDDREVGSLTPYDKLVSIKRADVQGRRSAMSIFIYLIDIASLLSIALTSLSIAIESTWTYRVWLAAMVLCFLGIILRFISSTIFKKSQFIGFRDMVSLLALPMVMYLNFKGSRGFDVTILAVMGGLLLAAIFRRAHMCWRLITRE</sequence>
<evidence type="ECO:0000256" key="1">
    <source>
        <dbReference type="SAM" id="Phobius"/>
    </source>
</evidence>
<dbReference type="GO" id="GO:0003700">
    <property type="term" value="F:DNA-binding transcription factor activity"/>
    <property type="evidence" value="ECO:0007669"/>
    <property type="project" value="TreeGrafter"/>
</dbReference>
<proteinExistence type="predicted"/>
<keyword evidence="1" id="KW-0812">Transmembrane</keyword>
<dbReference type="STRING" id="356829.BITS_1069"/>
<feature type="transmembrane region" description="Helical" evidence="1">
    <location>
        <begin position="217"/>
        <end position="236"/>
    </location>
</feature>
<name>A0A087EDS9_9BIFI</name>
<dbReference type="SUPFAM" id="SSF46785">
    <property type="entry name" value="Winged helix' DNA-binding domain"/>
    <property type="match status" value="1"/>
</dbReference>
<dbReference type="PANTHER" id="PTHR33221">
    <property type="entry name" value="WINGED HELIX-TURN-HELIX TRANSCRIPTIONAL REGULATOR, RRF2 FAMILY"/>
    <property type="match status" value="1"/>
</dbReference>
<organism evidence="2 3">
    <name type="scientific">Bifidobacterium tsurumiense</name>
    <dbReference type="NCBI Taxonomy" id="356829"/>
    <lineage>
        <taxon>Bacteria</taxon>
        <taxon>Bacillati</taxon>
        <taxon>Actinomycetota</taxon>
        <taxon>Actinomycetes</taxon>
        <taxon>Bifidobacteriales</taxon>
        <taxon>Bifidobacteriaceae</taxon>
        <taxon>Bifidobacterium</taxon>
    </lineage>
</organism>
<protein>
    <submittedName>
        <fullName evidence="2">Rrf2 family protein</fullName>
    </submittedName>
</protein>
<gene>
    <name evidence="2" type="ORF">BITS_1069</name>
</gene>
<dbReference type="Gene3D" id="1.10.10.10">
    <property type="entry name" value="Winged helix-like DNA-binding domain superfamily/Winged helix DNA-binding domain"/>
    <property type="match status" value="1"/>
</dbReference>